<dbReference type="InterPro" id="IPR017850">
    <property type="entry name" value="Alkaline_phosphatase_core_sf"/>
</dbReference>
<accession>A0ABD5X5E6</accession>
<evidence type="ECO:0000256" key="2">
    <source>
        <dbReference type="ARBA" id="ARBA00022801"/>
    </source>
</evidence>
<dbReference type="SUPFAM" id="SSF53649">
    <property type="entry name" value="Alkaline phosphatase-like"/>
    <property type="match status" value="1"/>
</dbReference>
<feature type="domain" description="Sulfatase N-terminal" evidence="5">
    <location>
        <begin position="7"/>
        <end position="334"/>
    </location>
</feature>
<dbReference type="Gene3D" id="3.40.720.10">
    <property type="entry name" value="Alkaline Phosphatase, subunit A"/>
    <property type="match status" value="1"/>
</dbReference>
<feature type="modified residue" description="3-oxoalanine (Ser)" evidence="3">
    <location>
        <position position="53"/>
    </location>
</feature>
<evidence type="ECO:0000256" key="1">
    <source>
        <dbReference type="ARBA" id="ARBA00008779"/>
    </source>
</evidence>
<dbReference type="PANTHER" id="PTHR42693">
    <property type="entry name" value="ARYLSULFATASE FAMILY MEMBER"/>
    <property type="match status" value="1"/>
</dbReference>
<sequence>MAQTPPILFVILDGVRKDRLSLYGHDRKTSINLDTIAEDAVVFENSYTPGPWSLPAHTSMLTGLHPSEHGMTNVFPGDSTVVPDSYETIAESLAERGYRTGGFSHNPWLGRTSDLHRRFDAFVEWDLEISSSPRDWKPTRKEETYSTLHTLLGKASRQPLSLLKDGFFTSRFLSSAERWIVRQEDTPTYTFINLMGAHTPYYPSKEAFRHLGLSPPSPFESRKLNMSILNDQIRGDGMGSTRTERIRELYDASIRDQDEKLGSFVDTLQESGLYDEMLIIIAADHGKTLGEFSRNETPTHYIRDVNVNVPLVVKLPGQSEQRRIKEPFELVQLMDFLREGEYTEECLESKTTQYALVEDYTPHTADEQKDVTQYRAVTDGSQKYIVDGAGNEFFMEGTGASESLVEPSENAAELKDALTARVDELDEKRDETGGQDSEMGEEVESQLKQLGYLN</sequence>
<name>A0ABD5X5E6_9EURY</name>
<feature type="region of interest" description="Disordered" evidence="4">
    <location>
        <begin position="422"/>
        <end position="454"/>
    </location>
</feature>
<feature type="compositionally biased region" description="Basic and acidic residues" evidence="4">
    <location>
        <begin position="422"/>
        <end position="432"/>
    </location>
</feature>
<evidence type="ECO:0000256" key="4">
    <source>
        <dbReference type="SAM" id="MobiDB-lite"/>
    </source>
</evidence>
<evidence type="ECO:0000313" key="6">
    <source>
        <dbReference type="EMBL" id="MFC7126361.1"/>
    </source>
</evidence>
<gene>
    <name evidence="6" type="ORF">ACFQJ7_09985</name>
</gene>
<keyword evidence="2" id="KW-0378">Hydrolase</keyword>
<dbReference type="RefSeq" id="WP_267635917.1">
    <property type="nucleotide sequence ID" value="NZ_JAODIY010000001.1"/>
</dbReference>
<evidence type="ECO:0000259" key="5">
    <source>
        <dbReference type="Pfam" id="PF00884"/>
    </source>
</evidence>
<evidence type="ECO:0000256" key="3">
    <source>
        <dbReference type="PIRSR" id="PIRSR600917-52"/>
    </source>
</evidence>
<dbReference type="Proteomes" id="UP001596414">
    <property type="component" value="Unassembled WGS sequence"/>
</dbReference>
<comment type="caution">
    <text evidence="6">The sequence shown here is derived from an EMBL/GenBank/DDBJ whole genome shotgun (WGS) entry which is preliminary data.</text>
</comment>
<dbReference type="GO" id="GO:0016787">
    <property type="term" value="F:hydrolase activity"/>
    <property type="evidence" value="ECO:0007669"/>
    <property type="project" value="UniProtKB-KW"/>
</dbReference>
<dbReference type="AlphaFoldDB" id="A0ABD5X5E6"/>
<dbReference type="InterPro" id="IPR050738">
    <property type="entry name" value="Sulfatase"/>
</dbReference>
<dbReference type="CDD" id="cd16148">
    <property type="entry name" value="sulfatase_like"/>
    <property type="match status" value="1"/>
</dbReference>
<reference evidence="6 7" key="1">
    <citation type="journal article" date="2014" name="Int. J. Syst. Evol. Microbiol.">
        <title>Complete genome sequence of Corynebacterium casei LMG S-19264T (=DSM 44701T), isolated from a smear-ripened cheese.</title>
        <authorList>
            <consortium name="US DOE Joint Genome Institute (JGI-PGF)"/>
            <person name="Walter F."/>
            <person name="Albersmeier A."/>
            <person name="Kalinowski J."/>
            <person name="Ruckert C."/>
        </authorList>
    </citation>
    <scope>NUCLEOTIDE SEQUENCE [LARGE SCALE GENOMIC DNA]</scope>
    <source>
        <strain evidence="6 7">CGMCC 4.7215</strain>
    </source>
</reference>
<organism evidence="6 7">
    <name type="scientific">Halovenus rubra</name>
    <dbReference type="NCBI Taxonomy" id="869890"/>
    <lineage>
        <taxon>Archaea</taxon>
        <taxon>Methanobacteriati</taxon>
        <taxon>Methanobacteriota</taxon>
        <taxon>Stenosarchaea group</taxon>
        <taxon>Halobacteria</taxon>
        <taxon>Halobacteriales</taxon>
        <taxon>Haloarculaceae</taxon>
        <taxon>Halovenus</taxon>
    </lineage>
</organism>
<dbReference type="InterPro" id="IPR000917">
    <property type="entry name" value="Sulfatase_N"/>
</dbReference>
<proteinExistence type="inferred from homology"/>
<dbReference type="EMBL" id="JBHSZQ010000020">
    <property type="protein sequence ID" value="MFC7126361.1"/>
    <property type="molecule type" value="Genomic_DNA"/>
</dbReference>
<comment type="PTM">
    <text evidence="3">The conversion to 3-oxoalanine (also known as C-formylglycine, FGly), of a serine or cysteine residue in prokaryotes and of a cysteine residue in eukaryotes, is critical for catalytic activity.</text>
</comment>
<evidence type="ECO:0000313" key="7">
    <source>
        <dbReference type="Proteomes" id="UP001596414"/>
    </source>
</evidence>
<protein>
    <submittedName>
        <fullName evidence="6">Sulfatase</fullName>
    </submittedName>
</protein>
<comment type="similarity">
    <text evidence="1">Belongs to the sulfatase family.</text>
</comment>
<dbReference type="PANTHER" id="PTHR42693:SF53">
    <property type="entry name" value="ENDO-4-O-SULFATASE"/>
    <property type="match status" value="1"/>
</dbReference>
<dbReference type="Pfam" id="PF00884">
    <property type="entry name" value="Sulfatase"/>
    <property type="match status" value="1"/>
</dbReference>